<proteinExistence type="predicted"/>
<feature type="transmembrane region" description="Helical" evidence="1">
    <location>
        <begin position="65"/>
        <end position="83"/>
    </location>
</feature>
<feature type="transmembrane region" description="Helical" evidence="1">
    <location>
        <begin position="20"/>
        <end position="45"/>
    </location>
</feature>
<reference evidence="2" key="1">
    <citation type="submission" date="2018-06" db="EMBL/GenBank/DDBJ databases">
        <authorList>
            <person name="Zhirakovskaya E."/>
        </authorList>
    </citation>
    <scope>NUCLEOTIDE SEQUENCE</scope>
</reference>
<gene>
    <name evidence="2" type="ORF">MNBD_GAMMA21-1812</name>
</gene>
<name>A0A3B1AAI2_9ZZZZ</name>
<dbReference type="AlphaFoldDB" id="A0A3B1AAI2"/>
<dbReference type="EMBL" id="UOFR01000003">
    <property type="protein sequence ID" value="VAW90734.1"/>
    <property type="molecule type" value="Genomic_DNA"/>
</dbReference>
<feature type="transmembrane region" description="Helical" evidence="1">
    <location>
        <begin position="114"/>
        <end position="134"/>
    </location>
</feature>
<keyword evidence="1" id="KW-0812">Transmembrane</keyword>
<evidence type="ECO:0000313" key="2">
    <source>
        <dbReference type="EMBL" id="VAW90734.1"/>
    </source>
</evidence>
<accession>A0A3B1AAI2</accession>
<evidence type="ECO:0000256" key="1">
    <source>
        <dbReference type="SAM" id="Phobius"/>
    </source>
</evidence>
<keyword evidence="1" id="KW-1133">Transmembrane helix</keyword>
<protein>
    <submittedName>
        <fullName evidence="2">Uncharacterized protein</fullName>
    </submittedName>
</protein>
<keyword evidence="1" id="KW-0472">Membrane</keyword>
<sequence>MNDITSVKHSDLKDKGVTVFTLFTTTGTLICCALPILLVTFGLGATVVAMTSAFPFLITLTKYKIWVFAFSGIMLAVSGWLMFRSGRSCPADVALARACSTAHKWNKRIYWTSVIIWAVGFTAAYLLLPIRIWLDV</sequence>
<organism evidence="2">
    <name type="scientific">hydrothermal vent metagenome</name>
    <dbReference type="NCBI Taxonomy" id="652676"/>
    <lineage>
        <taxon>unclassified sequences</taxon>
        <taxon>metagenomes</taxon>
        <taxon>ecological metagenomes</taxon>
    </lineage>
</organism>